<protein>
    <submittedName>
        <fullName evidence="2">Uncharacterized protein</fullName>
    </submittedName>
</protein>
<dbReference type="EMBL" id="CYZT01000037">
    <property type="protein sequence ID" value="CUO04068.1"/>
    <property type="molecule type" value="Genomic_DNA"/>
</dbReference>
<evidence type="ECO:0000313" key="3">
    <source>
        <dbReference type="EMBL" id="MDB7906341.1"/>
    </source>
</evidence>
<organism evidence="2 5">
    <name type="scientific">Flavonifractor plautii</name>
    <name type="common">Fusobacterium plautii</name>
    <dbReference type="NCBI Taxonomy" id="292800"/>
    <lineage>
        <taxon>Bacteria</taxon>
        <taxon>Bacillati</taxon>
        <taxon>Bacillota</taxon>
        <taxon>Clostridia</taxon>
        <taxon>Eubacteriales</taxon>
        <taxon>Oscillospiraceae</taxon>
        <taxon>Flavonifractor</taxon>
    </lineage>
</organism>
<feature type="transmembrane region" description="Helical" evidence="1">
    <location>
        <begin position="6"/>
        <end position="25"/>
    </location>
</feature>
<reference evidence="3" key="3">
    <citation type="submission" date="2023-01" db="EMBL/GenBank/DDBJ databases">
        <title>Human gut microbiome strain richness.</title>
        <authorList>
            <person name="Chen-Liaw A."/>
        </authorList>
    </citation>
    <scope>NUCLEOTIDE SEQUENCE</scope>
    <source>
        <strain evidence="3">2225st1_A6_2225SCRN_200828</strain>
    </source>
</reference>
<gene>
    <name evidence="2" type="ORF">ERS852411_00871</name>
    <name evidence="4" type="ORF">GKE90_06125</name>
    <name evidence="3" type="ORF">PND83_10180</name>
</gene>
<evidence type="ECO:0000256" key="1">
    <source>
        <dbReference type="SAM" id="Phobius"/>
    </source>
</evidence>
<dbReference type="AlphaFoldDB" id="A0A174BWV7"/>
<reference evidence="4 6" key="2">
    <citation type="journal article" date="2019" name="Nat. Med.">
        <title>A library of human gut bacterial isolates paired with longitudinal multiomics data enables mechanistic microbiome research.</title>
        <authorList>
            <person name="Poyet M."/>
            <person name="Groussin M."/>
            <person name="Gibbons S.M."/>
            <person name="Avila-Pacheco J."/>
            <person name="Jiang X."/>
            <person name="Kearney S.M."/>
            <person name="Perrotta A.R."/>
            <person name="Berdy B."/>
            <person name="Zhao S."/>
            <person name="Lieberman T.D."/>
            <person name="Swanson P.K."/>
            <person name="Smith M."/>
            <person name="Roesemann S."/>
            <person name="Alexander J.E."/>
            <person name="Rich S.A."/>
            <person name="Livny J."/>
            <person name="Vlamakis H."/>
            <person name="Clish C."/>
            <person name="Bullock K."/>
            <person name="Deik A."/>
            <person name="Scott J."/>
            <person name="Pierce K.A."/>
            <person name="Xavier R.J."/>
            <person name="Alm E.J."/>
        </authorList>
    </citation>
    <scope>NUCLEOTIDE SEQUENCE [LARGE SCALE GENOMIC DNA]</scope>
    <source>
        <strain evidence="4 6">BIOML-A5</strain>
    </source>
</reference>
<reference evidence="2 5" key="1">
    <citation type="submission" date="2015-09" db="EMBL/GenBank/DDBJ databases">
        <authorList>
            <consortium name="Pathogen Informatics"/>
        </authorList>
    </citation>
    <scope>NUCLEOTIDE SEQUENCE [LARGE SCALE GENOMIC DNA]</scope>
    <source>
        <strain evidence="2 5">2789STDY5608854</strain>
    </source>
</reference>
<evidence type="ECO:0000313" key="6">
    <source>
        <dbReference type="Proteomes" id="UP000429811"/>
    </source>
</evidence>
<dbReference type="RefSeq" id="WP_080744538.1">
    <property type="nucleotide sequence ID" value="NZ_BAABXT010000001.1"/>
</dbReference>
<dbReference type="Proteomes" id="UP000429811">
    <property type="component" value="Unassembled WGS sequence"/>
</dbReference>
<dbReference type="Proteomes" id="UP001211006">
    <property type="component" value="Unassembled WGS sequence"/>
</dbReference>
<dbReference type="EMBL" id="WKPO01000006">
    <property type="protein sequence ID" value="MSB48277.1"/>
    <property type="molecule type" value="Genomic_DNA"/>
</dbReference>
<sequence length="238" mass="27341">MNKFLKISVIMLFVIALLITGGILMSKDKKPLHEQIAEYMFNSRALPKLEYCVEKYGEEFVLTDTGDVISTRFPNFQVYLEWSEENQTYQDNYIVYLRQHDLEEILTPVANDVFGECKLFAYGYSVCPPDFGKETTAIELLGVSEEYAPVVQVDIFTVKDPKQKNNDMQKFIIAIQNSGYSICVNVEYLSEANYNNINSDNHQNLETLDSGFYKYSCSVIILPDTTKWRFGGWEEGEG</sequence>
<evidence type="ECO:0000313" key="4">
    <source>
        <dbReference type="EMBL" id="MSB48277.1"/>
    </source>
</evidence>
<keyword evidence="1" id="KW-0472">Membrane</keyword>
<keyword evidence="1" id="KW-1133">Transmembrane helix</keyword>
<proteinExistence type="predicted"/>
<keyword evidence="1" id="KW-0812">Transmembrane</keyword>
<evidence type="ECO:0000313" key="5">
    <source>
        <dbReference type="Proteomes" id="UP000095746"/>
    </source>
</evidence>
<name>A0A174BWV7_FLAPL</name>
<accession>A0A174BWV7</accession>
<evidence type="ECO:0000313" key="2">
    <source>
        <dbReference type="EMBL" id="CUO04068.1"/>
    </source>
</evidence>
<dbReference type="Proteomes" id="UP000095746">
    <property type="component" value="Unassembled WGS sequence"/>
</dbReference>
<dbReference type="EMBL" id="JAQLWO010000010">
    <property type="protein sequence ID" value="MDB7906341.1"/>
    <property type="molecule type" value="Genomic_DNA"/>
</dbReference>